<proteinExistence type="predicted"/>
<feature type="signal peptide" evidence="3">
    <location>
        <begin position="1"/>
        <end position="24"/>
    </location>
</feature>
<keyword evidence="3" id="KW-0732">Signal</keyword>
<sequence>MRRVFFFSFSPLLIWLPIIPVALSKAVNRSIDDTLGDSVTRQRPLFLPSTVGIWEDVTCKECALRPSIQDAYDQTWTAATYRPPMGNMSISFPFTGTAIYVFFILSNVSSENSTTAANFTLDGVVEDAYRHSPDPNAPDFQFNESALAFAQTGLENSTHNLLISTSGDETIFVNFDYALYTFVILHVAYQFSQPSFRFEEDDTISSPLTTSFNLSTTPASSPSTTPTSATGSSIATAFSTVIASSVSTAMTSATGSSIDSSNTSNHSSTRTGAVVGSTIGGLLALCAFTFGLYVYYSRRGRKPRMHSIINTDGGKSILF</sequence>
<accession>A0A8H5MCR5</accession>
<dbReference type="Proteomes" id="UP000518752">
    <property type="component" value="Unassembled WGS sequence"/>
</dbReference>
<protein>
    <submittedName>
        <fullName evidence="4">Uncharacterized protein</fullName>
    </submittedName>
</protein>
<feature type="transmembrane region" description="Helical" evidence="2">
    <location>
        <begin position="273"/>
        <end position="296"/>
    </location>
</feature>
<name>A0A8H5MCR5_9AGAR</name>
<evidence type="ECO:0000313" key="4">
    <source>
        <dbReference type="EMBL" id="KAF5388896.1"/>
    </source>
</evidence>
<evidence type="ECO:0000313" key="5">
    <source>
        <dbReference type="Proteomes" id="UP000518752"/>
    </source>
</evidence>
<feature type="chain" id="PRO_5033986251" evidence="3">
    <location>
        <begin position="25"/>
        <end position="319"/>
    </location>
</feature>
<keyword evidence="2" id="KW-0812">Transmembrane</keyword>
<dbReference type="OrthoDB" id="2758521at2759"/>
<feature type="region of interest" description="Disordered" evidence="1">
    <location>
        <begin position="209"/>
        <end position="231"/>
    </location>
</feature>
<evidence type="ECO:0000256" key="1">
    <source>
        <dbReference type="SAM" id="MobiDB-lite"/>
    </source>
</evidence>
<keyword evidence="5" id="KW-1185">Reference proteome</keyword>
<feature type="compositionally biased region" description="Low complexity" evidence="1">
    <location>
        <begin position="215"/>
        <end position="231"/>
    </location>
</feature>
<evidence type="ECO:0000256" key="3">
    <source>
        <dbReference type="SAM" id="SignalP"/>
    </source>
</evidence>
<evidence type="ECO:0000256" key="2">
    <source>
        <dbReference type="SAM" id="Phobius"/>
    </source>
</evidence>
<keyword evidence="2" id="KW-0472">Membrane</keyword>
<gene>
    <name evidence="4" type="ORF">D9757_005057</name>
</gene>
<dbReference type="EMBL" id="JAACJN010000025">
    <property type="protein sequence ID" value="KAF5388896.1"/>
    <property type="molecule type" value="Genomic_DNA"/>
</dbReference>
<dbReference type="Gene3D" id="2.60.120.260">
    <property type="entry name" value="Galactose-binding domain-like"/>
    <property type="match status" value="1"/>
</dbReference>
<dbReference type="AlphaFoldDB" id="A0A8H5MCR5"/>
<keyword evidence="2" id="KW-1133">Transmembrane helix</keyword>
<organism evidence="4 5">
    <name type="scientific">Collybiopsis confluens</name>
    <dbReference type="NCBI Taxonomy" id="2823264"/>
    <lineage>
        <taxon>Eukaryota</taxon>
        <taxon>Fungi</taxon>
        <taxon>Dikarya</taxon>
        <taxon>Basidiomycota</taxon>
        <taxon>Agaricomycotina</taxon>
        <taxon>Agaricomycetes</taxon>
        <taxon>Agaricomycetidae</taxon>
        <taxon>Agaricales</taxon>
        <taxon>Marasmiineae</taxon>
        <taxon>Omphalotaceae</taxon>
        <taxon>Collybiopsis</taxon>
    </lineage>
</organism>
<comment type="caution">
    <text evidence="4">The sequence shown here is derived from an EMBL/GenBank/DDBJ whole genome shotgun (WGS) entry which is preliminary data.</text>
</comment>
<reference evidence="4 5" key="1">
    <citation type="journal article" date="2020" name="ISME J.">
        <title>Uncovering the hidden diversity of litter-decomposition mechanisms in mushroom-forming fungi.</title>
        <authorList>
            <person name="Floudas D."/>
            <person name="Bentzer J."/>
            <person name="Ahren D."/>
            <person name="Johansson T."/>
            <person name="Persson P."/>
            <person name="Tunlid A."/>
        </authorList>
    </citation>
    <scope>NUCLEOTIDE SEQUENCE [LARGE SCALE GENOMIC DNA]</scope>
    <source>
        <strain evidence="4 5">CBS 406.79</strain>
    </source>
</reference>